<dbReference type="RefSeq" id="WP_244444616.1">
    <property type="nucleotide sequence ID" value="NZ_JMQM01000002.1"/>
</dbReference>
<protein>
    <recommendedName>
        <fullName evidence="6">TIGR02302 family protein</fullName>
    </recommendedName>
</protein>
<reference evidence="4 5" key="1">
    <citation type="submission" date="2014-05" db="EMBL/GenBank/DDBJ databases">
        <title>Draft Genome Sequence of Nitratireductor basaltis Strain UMTGB225, A Marine Bacterium Isolated from Green Barrel Tunicate.</title>
        <authorList>
            <person name="Gan H.Y."/>
        </authorList>
    </citation>
    <scope>NUCLEOTIDE SEQUENCE [LARGE SCALE GENOMIC DNA]</scope>
    <source>
        <strain evidence="4 5">UMTGB225</strain>
    </source>
</reference>
<keyword evidence="3" id="KW-0472">Membrane</keyword>
<keyword evidence="5" id="KW-1185">Reference proteome</keyword>
<evidence type="ECO:0000313" key="5">
    <source>
        <dbReference type="Proteomes" id="UP000053675"/>
    </source>
</evidence>
<evidence type="ECO:0000256" key="1">
    <source>
        <dbReference type="SAM" id="Coils"/>
    </source>
</evidence>
<keyword evidence="3" id="KW-0812">Transmembrane</keyword>
<evidence type="ECO:0008006" key="6">
    <source>
        <dbReference type="Google" id="ProtNLM"/>
    </source>
</evidence>
<feature type="compositionally biased region" description="Low complexity" evidence="2">
    <location>
        <begin position="762"/>
        <end position="772"/>
    </location>
</feature>
<evidence type="ECO:0000256" key="2">
    <source>
        <dbReference type="SAM" id="MobiDB-lite"/>
    </source>
</evidence>
<feature type="compositionally biased region" description="Low complexity" evidence="2">
    <location>
        <begin position="778"/>
        <end position="788"/>
    </location>
</feature>
<dbReference type="STRING" id="472175.EL18_03153"/>
<sequence>MADMSDNKASPEHGPLMMRLARMRFLTRLTMVFERLWPLMLPLVLVAGLFLSLSWFGVFRVVPGWTRVMILLILGLCLVVSFWPFRRLKRPSEPEIDRRIELSNKLQHAPAATQRDQLAAGGEDAFAQALWKEHQARMARQLSQMKSDLPRTRVPDRDPWGLRAVVALLFVTALAFSLSPLSGSISDIFGGETGAEAASARVDAWVTPPGYTGKAPVFLTAEANLQENRFSVPQNSQLQVRISGGGEGTQLLMRADEGDDQLVAPDATDEGISARQYSLLLTENGEVELSGGGVGDLSWHFEIVPDAPPSISFTQEPRRAAIGALELIYAITDDYGAVSAQGIMELEAFDPKAQALYEAPEISLGLPRRNAKDGAAKSSIDLTEHPWAGKRVRLVLEARDAADQAGRSEAKSFALPQRPFSNPVSRALIEQRQMLALDARERDRVARLMDAVLLWPEETFDEPRHFLLISAARSKLGIARNDDALRQVVDDLWEIALIIEDGDLTAAEKRLRQAQEALRQALEDGASNEEIEQLMSELREAMREFLREFAERNQQQNNQFSQNQNSQMMTQNDLERMLDQMEDLAKNGARDQAQDLLSQLQDMMNNLQAGRPQQGQNGQQQSQMRQQMDQLGDLMRRQQELMNETFRLDQQQQGNRQGQMNQPGQPGGEGQEQGENGQGMSPEELAEALRELQQGQGQLQQELQGLMDDLEGMGIQPGEGFGEAGEAMGEAEGALGEGEGERAVGEQGRALEAMRRGAQDMMNQMQQAMQGQQGQGQQGRAQGQNGQDPLGRPRASTGPDFGDSVEVPDEIDRQRAREILDAIRKRLGDALSPELEKQYLERLLELQ</sequence>
<evidence type="ECO:0000313" key="4">
    <source>
        <dbReference type="EMBL" id="KFB08898.1"/>
    </source>
</evidence>
<feature type="transmembrane region" description="Helical" evidence="3">
    <location>
        <begin position="36"/>
        <end position="58"/>
    </location>
</feature>
<keyword evidence="1" id="KW-0175">Coiled coil</keyword>
<dbReference type="AlphaFoldDB" id="A0A084U7G2"/>
<dbReference type="eggNOG" id="COG4477">
    <property type="taxonomic scope" value="Bacteria"/>
</dbReference>
<dbReference type="InterPro" id="IPR012683">
    <property type="entry name" value="CHP02302_TM"/>
</dbReference>
<accession>A0A084U7G2</accession>
<feature type="region of interest" description="Disordered" evidence="2">
    <location>
        <begin position="762"/>
        <end position="813"/>
    </location>
</feature>
<dbReference type="PATRIC" id="fig|472175.3.peg.3150"/>
<feature type="coiled-coil region" evidence="1">
    <location>
        <begin position="504"/>
        <end position="555"/>
    </location>
</feature>
<gene>
    <name evidence="4" type="ORF">EL18_03153</name>
</gene>
<proteinExistence type="predicted"/>
<feature type="transmembrane region" description="Helical" evidence="3">
    <location>
        <begin position="160"/>
        <end position="178"/>
    </location>
</feature>
<keyword evidence="3" id="KW-1133">Transmembrane helix</keyword>
<feature type="transmembrane region" description="Helical" evidence="3">
    <location>
        <begin position="64"/>
        <end position="85"/>
    </location>
</feature>
<comment type="caution">
    <text evidence="4">The sequence shown here is derived from an EMBL/GenBank/DDBJ whole genome shotgun (WGS) entry which is preliminary data.</text>
</comment>
<dbReference type="Pfam" id="PF13779">
    <property type="entry name" value="DUF4175"/>
    <property type="match status" value="1"/>
</dbReference>
<feature type="region of interest" description="Disordered" evidence="2">
    <location>
        <begin position="609"/>
        <end position="628"/>
    </location>
</feature>
<evidence type="ECO:0000256" key="3">
    <source>
        <dbReference type="SAM" id="Phobius"/>
    </source>
</evidence>
<dbReference type="Proteomes" id="UP000053675">
    <property type="component" value="Unassembled WGS sequence"/>
</dbReference>
<dbReference type="NCBIfam" id="TIGR02302">
    <property type="entry name" value="aProt_lowcomp"/>
    <property type="match status" value="1"/>
</dbReference>
<feature type="compositionally biased region" description="Low complexity" evidence="2">
    <location>
        <begin position="650"/>
        <end position="664"/>
    </location>
</feature>
<dbReference type="EMBL" id="JMQM01000002">
    <property type="protein sequence ID" value="KFB08898.1"/>
    <property type="molecule type" value="Genomic_DNA"/>
</dbReference>
<name>A0A084U7G2_9HYPH</name>
<organism evidence="4 5">
    <name type="scientific">Nitratireductor basaltis</name>
    <dbReference type="NCBI Taxonomy" id="472175"/>
    <lineage>
        <taxon>Bacteria</taxon>
        <taxon>Pseudomonadati</taxon>
        <taxon>Pseudomonadota</taxon>
        <taxon>Alphaproteobacteria</taxon>
        <taxon>Hyphomicrobiales</taxon>
        <taxon>Phyllobacteriaceae</taxon>
        <taxon>Nitratireductor</taxon>
    </lineage>
</organism>
<feature type="region of interest" description="Disordered" evidence="2">
    <location>
        <begin position="650"/>
        <end position="681"/>
    </location>
</feature>